<evidence type="ECO:0000313" key="2">
    <source>
        <dbReference type="EMBL" id="MFC0682256.1"/>
    </source>
</evidence>
<dbReference type="PANTHER" id="PTHR12993">
    <property type="entry name" value="N-ACETYLGLUCOSAMINYL-PHOSPHATIDYLINOSITOL DE-N-ACETYLASE-RELATED"/>
    <property type="match status" value="1"/>
</dbReference>
<feature type="transmembrane region" description="Helical" evidence="1">
    <location>
        <begin position="252"/>
        <end position="273"/>
    </location>
</feature>
<keyword evidence="3" id="KW-1185">Reference proteome</keyword>
<proteinExistence type="predicted"/>
<dbReference type="SUPFAM" id="SSF102588">
    <property type="entry name" value="LmbE-like"/>
    <property type="match status" value="1"/>
</dbReference>
<keyword evidence="1" id="KW-1133">Transmembrane helix</keyword>
<dbReference type="InterPro" id="IPR024078">
    <property type="entry name" value="LmbE-like_dom_sf"/>
</dbReference>
<name>A0ABV6RZ52_9GAMM</name>
<dbReference type="InterPro" id="IPR003737">
    <property type="entry name" value="GlcNAc_PI_deacetylase-related"/>
</dbReference>
<comment type="caution">
    <text evidence="2">The sequence shown here is derived from an EMBL/GenBank/DDBJ whole genome shotgun (WGS) entry which is preliminary data.</text>
</comment>
<evidence type="ECO:0000256" key="1">
    <source>
        <dbReference type="SAM" id="Phobius"/>
    </source>
</evidence>
<evidence type="ECO:0000313" key="3">
    <source>
        <dbReference type="Proteomes" id="UP001589896"/>
    </source>
</evidence>
<dbReference type="EMBL" id="JBHLTG010000012">
    <property type="protein sequence ID" value="MFC0682256.1"/>
    <property type="molecule type" value="Genomic_DNA"/>
</dbReference>
<keyword evidence="1" id="KW-0472">Membrane</keyword>
<gene>
    <name evidence="2" type="ORF">ACFFGH_30880</name>
</gene>
<dbReference type="RefSeq" id="WP_386676112.1">
    <property type="nucleotide sequence ID" value="NZ_JBHLTG010000012.1"/>
</dbReference>
<feature type="transmembrane region" description="Helical" evidence="1">
    <location>
        <begin position="279"/>
        <end position="303"/>
    </location>
</feature>
<protein>
    <submittedName>
        <fullName evidence="2">PIG-L family deacetylase</fullName>
    </submittedName>
</protein>
<dbReference type="Proteomes" id="UP001589896">
    <property type="component" value="Unassembled WGS sequence"/>
</dbReference>
<accession>A0ABV6RZ52</accession>
<keyword evidence="1" id="KW-0812">Transmembrane</keyword>
<dbReference type="PANTHER" id="PTHR12993:SF26">
    <property type="entry name" value="1D-MYO-INOSITOL 2-ACETAMIDO-2-DEOXY-ALPHA-D-GLUCOPYRANOSIDE DEACETYLASE"/>
    <property type="match status" value="1"/>
</dbReference>
<sequence>MTGPERVLFVHAHPDDESIATGGTIATLVDRGAAVTVLTCTRGERGEVIPPELAHFEGSPDLVAIREDELRGALRELGVSDSRFLGALDARRPGLPERMYLDSGMRWGADGPEPVSDPHPESLCAADLGEVAADIAAVILDVDPDVVVSYDERGGYGHPDHIRVHQAARRAAEVLRVPFYAVLPAESELEPTTSVDVRPVLERKRRALAAHRTQVVVDRDSFQLSNGEWHPIDTTESFRRLRLQTPDEQPSVVSMVVAGVLALALGAALGVLGTTGHQYVPPIGILLSLTAVAGLIVGLRLIFDGRTVPLAAALGVIGAEAALAMPGMGGSVLIPSNGIGYAWTLGPVLIAVVALGWPRIERRGRRR</sequence>
<dbReference type="Pfam" id="PF02585">
    <property type="entry name" value="PIG-L"/>
    <property type="match status" value="1"/>
</dbReference>
<dbReference type="Gene3D" id="3.40.50.10320">
    <property type="entry name" value="LmbE-like"/>
    <property type="match status" value="1"/>
</dbReference>
<organism evidence="2 3">
    <name type="scientific">Lysobacter korlensis</name>
    <dbReference type="NCBI Taxonomy" id="553636"/>
    <lineage>
        <taxon>Bacteria</taxon>
        <taxon>Pseudomonadati</taxon>
        <taxon>Pseudomonadota</taxon>
        <taxon>Gammaproteobacteria</taxon>
        <taxon>Lysobacterales</taxon>
        <taxon>Lysobacteraceae</taxon>
        <taxon>Lysobacter</taxon>
    </lineage>
</organism>
<feature type="transmembrane region" description="Helical" evidence="1">
    <location>
        <begin position="310"/>
        <end position="334"/>
    </location>
</feature>
<reference evidence="2 3" key="1">
    <citation type="submission" date="2024-09" db="EMBL/GenBank/DDBJ databases">
        <authorList>
            <person name="Sun Q."/>
            <person name="Mori K."/>
        </authorList>
    </citation>
    <scope>NUCLEOTIDE SEQUENCE [LARGE SCALE GENOMIC DNA]</scope>
    <source>
        <strain evidence="2 3">KCTC 23076</strain>
    </source>
</reference>
<feature type="transmembrane region" description="Helical" evidence="1">
    <location>
        <begin position="340"/>
        <end position="357"/>
    </location>
</feature>